<dbReference type="FunFam" id="1.10.720.40:FF:000001">
    <property type="entry name" value="LEM domain containing 2, isoform CRA_a"/>
    <property type="match status" value="1"/>
</dbReference>
<dbReference type="CDD" id="cd12935">
    <property type="entry name" value="LEM_like"/>
    <property type="match status" value="1"/>
</dbReference>
<dbReference type="PANTHER" id="PTHR12019:SF9">
    <property type="entry name" value="THYMOPOIETIN"/>
    <property type="match status" value="1"/>
</dbReference>
<dbReference type="SMART" id="SM01261">
    <property type="entry name" value="Thymopoietin"/>
    <property type="match status" value="1"/>
</dbReference>
<dbReference type="AlphaFoldDB" id="A0A8C4QDT1"/>
<name>A0A8C4QDT1_EPTBU</name>
<evidence type="ECO:0000313" key="2">
    <source>
        <dbReference type="Ensembl" id="ENSEBUP00000013993.1"/>
    </source>
</evidence>
<dbReference type="InterPro" id="IPR051656">
    <property type="entry name" value="LEM_domain"/>
</dbReference>
<protein>
    <recommendedName>
        <fullName evidence="1">LEM-like domain-containing protein</fullName>
    </recommendedName>
</protein>
<dbReference type="Ensembl" id="ENSEBUT00000014569.1">
    <property type="protein sequence ID" value="ENSEBUP00000013993.1"/>
    <property type="gene ID" value="ENSEBUG00000008821.1"/>
</dbReference>
<proteinExistence type="predicted"/>
<evidence type="ECO:0000313" key="3">
    <source>
        <dbReference type="Proteomes" id="UP000694388"/>
    </source>
</evidence>
<dbReference type="Proteomes" id="UP000694388">
    <property type="component" value="Unplaced"/>
</dbReference>
<evidence type="ECO:0000259" key="1">
    <source>
        <dbReference type="PROSITE" id="PS50955"/>
    </source>
</evidence>
<dbReference type="GeneTree" id="ENSGT00940000154098"/>
<dbReference type="InterPro" id="IPR013146">
    <property type="entry name" value="LEM-like_dom"/>
</dbReference>
<organism evidence="2 3">
    <name type="scientific">Eptatretus burgeri</name>
    <name type="common">Inshore hagfish</name>
    <dbReference type="NCBI Taxonomy" id="7764"/>
    <lineage>
        <taxon>Eukaryota</taxon>
        <taxon>Metazoa</taxon>
        <taxon>Chordata</taxon>
        <taxon>Craniata</taxon>
        <taxon>Vertebrata</taxon>
        <taxon>Cyclostomata</taxon>
        <taxon>Myxini</taxon>
        <taxon>Myxiniformes</taxon>
        <taxon>Myxinidae</taxon>
        <taxon>Eptatretinae</taxon>
        <taxon>Eptatretus</taxon>
    </lineage>
</organism>
<dbReference type="PANTHER" id="PTHR12019">
    <property type="entry name" value="LAMINA-ASSOCIATED POLYPEPTIDE THYMOPOIETIN"/>
    <property type="match status" value="1"/>
</dbReference>
<dbReference type="SUPFAM" id="SSF63451">
    <property type="entry name" value="LEM domain"/>
    <property type="match status" value="1"/>
</dbReference>
<reference evidence="2" key="1">
    <citation type="submission" date="2025-08" db="UniProtKB">
        <authorList>
            <consortium name="Ensembl"/>
        </authorList>
    </citation>
    <scope>IDENTIFICATION</scope>
</reference>
<accession>A0A8C4QDT1</accession>
<sequence length="158" mass="18139">MSEIVEDPGSLTKERLKNELITHNVVLPPGDQRKHVYIELYTQFVMPTARKSRARTRAEFSSDEEEEPSRTRVTRSAKVRLGIWDGTNNWCSFGGEDLFIWDLGIPFWGSLFMEVVASMYCGSRGYFWVRGVGNYVFTRLSVCLSVSRISQKVVDRFG</sequence>
<dbReference type="Gene3D" id="1.10.720.40">
    <property type="match status" value="1"/>
</dbReference>
<reference evidence="2" key="2">
    <citation type="submission" date="2025-09" db="UniProtKB">
        <authorList>
            <consortium name="Ensembl"/>
        </authorList>
    </citation>
    <scope>IDENTIFICATION</scope>
</reference>
<dbReference type="GO" id="GO:0003677">
    <property type="term" value="F:DNA binding"/>
    <property type="evidence" value="ECO:0007669"/>
    <property type="project" value="InterPro"/>
</dbReference>
<keyword evidence="3" id="KW-1185">Reference proteome</keyword>
<feature type="domain" description="LEM-like" evidence="1">
    <location>
        <begin position="5"/>
        <end position="48"/>
    </location>
</feature>
<dbReference type="Pfam" id="PF08198">
    <property type="entry name" value="Thymopoietin"/>
    <property type="match status" value="1"/>
</dbReference>
<dbReference type="PROSITE" id="PS50955">
    <property type="entry name" value="LEM_LIKE"/>
    <property type="match status" value="1"/>
</dbReference>
<dbReference type="InterPro" id="IPR011015">
    <property type="entry name" value="LEM/LEM-like_dom_sf"/>
</dbReference>